<evidence type="ECO:0000313" key="2">
    <source>
        <dbReference type="Proteomes" id="UP000007796"/>
    </source>
</evidence>
<dbReference type="EMBL" id="GL630006">
    <property type="protein sequence ID" value="EFW98949.1"/>
    <property type="molecule type" value="Genomic_DNA"/>
</dbReference>
<dbReference type="PANTHER" id="PTHR40619:SF3">
    <property type="entry name" value="FUNGAL STAND N-TERMINAL GOODBYE DOMAIN-CONTAINING PROTEIN"/>
    <property type="match status" value="1"/>
</dbReference>
<dbReference type="RefSeq" id="XP_014168432.1">
    <property type="nucleotide sequence ID" value="XM_014312957.1"/>
</dbReference>
<proteinExistence type="predicted"/>
<dbReference type="HOGENOM" id="CLU_016969_0_0_1"/>
<evidence type="ECO:0000313" key="1">
    <source>
        <dbReference type="EMBL" id="EFW98949.1"/>
    </source>
</evidence>
<organism evidence="2">
    <name type="scientific">Grosmannia clavigera (strain kw1407 / UAMH 11150)</name>
    <name type="common">Blue stain fungus</name>
    <name type="synonym">Graphiocladiella clavigera</name>
    <dbReference type="NCBI Taxonomy" id="655863"/>
    <lineage>
        <taxon>Eukaryota</taxon>
        <taxon>Fungi</taxon>
        <taxon>Dikarya</taxon>
        <taxon>Ascomycota</taxon>
        <taxon>Pezizomycotina</taxon>
        <taxon>Sordariomycetes</taxon>
        <taxon>Sordariomycetidae</taxon>
        <taxon>Ophiostomatales</taxon>
        <taxon>Ophiostomataceae</taxon>
        <taxon>Leptographium</taxon>
    </lineage>
</organism>
<dbReference type="InParanoid" id="F0XUD7"/>
<protein>
    <submittedName>
        <fullName evidence="1">Uncharacterized protein</fullName>
    </submittedName>
</protein>
<name>F0XUD7_GROCL</name>
<gene>
    <name evidence="1" type="ORF">CMQ_4801</name>
</gene>
<dbReference type="OrthoDB" id="5419927at2759"/>
<keyword evidence="2" id="KW-1185">Reference proteome</keyword>
<sequence>MEFWKMIFVPAMTVFKTMPNVTNPERNQQYDIREAEKWETVYEKLVAARDHYVDKTGVRGHLQQTWRWLADNVIEVVSVAVAVSPKPDIATPVFAAVNIIIEAVKTGAERRKEVLQGLEGLEDIFSDVELFLATFEGEQDITNKAIVLIAHVLVAVERGIGFFTKHSYAQVVTLERRNAELEMQNTMLRSVSPAVQQSAWAPPPCLFSTDQQTLWEQLDIDDLDTADMDHIESRGPFLSSSDRSQTEQLEMHHTFQDWVVAAHSTKLLVHGNLVHSPMHTSALSLFCSTIVQAFRYRKHFLCIVWFCGLHQGGGKLSDWNDNSSNDSHMSDWGADSDFCSDSDDNEDFGCLTQYGPGTRTQTLIKMMRSLIAQLLCDYQFEVGIDLLPPGLAPEQIHGASLDQLRALFAWLVRMLPADITLFCVIDGISFYERDEYEEPLLELLGDILGLTAEKDLNAVLKVLVTSPWPTAVVRMGFEEEEGEGKKDGGETESLILPLDTISGAQVSYKLERLRRELDGVTEDGVEKKAMF</sequence>
<dbReference type="AlphaFoldDB" id="F0XUD7"/>
<dbReference type="GeneID" id="25978053"/>
<dbReference type="eggNOG" id="ENOG502SHRF">
    <property type="taxonomic scope" value="Eukaryota"/>
</dbReference>
<dbReference type="PANTHER" id="PTHR40619">
    <property type="entry name" value="FUNGAL STAND N-TERMINAL GOODBYE DOMAIN-CONTAINING PROTEIN"/>
    <property type="match status" value="1"/>
</dbReference>
<dbReference type="Proteomes" id="UP000007796">
    <property type="component" value="Unassembled WGS sequence"/>
</dbReference>
<dbReference type="STRING" id="655863.F0XUD7"/>
<accession>F0XUD7</accession>
<reference evidence="1 2" key="1">
    <citation type="journal article" date="2011" name="Proc. Natl. Acad. Sci. U.S.A.">
        <title>Genome and transcriptome analyses of the mountain pine beetle-fungal symbiont Grosmannia clavigera, a lodgepole pine pathogen.</title>
        <authorList>
            <person name="DiGuistini S."/>
            <person name="Wang Y."/>
            <person name="Liao N.Y."/>
            <person name="Taylor G."/>
            <person name="Tanguay P."/>
            <person name="Feau N."/>
            <person name="Henrissat B."/>
            <person name="Chan S.K."/>
            <person name="Hesse-Orce U."/>
            <person name="Alamouti S.M."/>
            <person name="Tsui C.K.M."/>
            <person name="Docking R.T."/>
            <person name="Levasseur A."/>
            <person name="Haridas S."/>
            <person name="Robertson G."/>
            <person name="Birol I."/>
            <person name="Holt R.A."/>
            <person name="Marra M.A."/>
            <person name="Hamelin R.C."/>
            <person name="Hirst M."/>
            <person name="Jones S.J.M."/>
            <person name="Bohlmann J."/>
            <person name="Breuil C."/>
        </authorList>
    </citation>
    <scope>NUCLEOTIDE SEQUENCE [LARGE SCALE GENOMIC DNA]</scope>
    <source>
        <strain evidence="2">kw1407 / UAMH 11150</strain>
    </source>
</reference>